<dbReference type="PANTHER" id="PTHR11559">
    <property type="entry name" value="CARBOXYLESTERASE"/>
    <property type="match status" value="1"/>
</dbReference>
<dbReference type="Gene3D" id="3.40.50.1820">
    <property type="entry name" value="alpha/beta hydrolase"/>
    <property type="match status" value="1"/>
</dbReference>
<accession>A0A8S0YNS1</accession>
<dbReference type="EMBL" id="CADEBD010000041">
    <property type="protein sequence ID" value="CAB3220798.1"/>
    <property type="molecule type" value="Genomic_DNA"/>
</dbReference>
<feature type="signal peptide" evidence="2">
    <location>
        <begin position="1"/>
        <end position="18"/>
    </location>
</feature>
<dbReference type="AlphaFoldDB" id="A0A8S0YNS1"/>
<name>A0A8S0YNS1_ARCPL</name>
<dbReference type="Proteomes" id="UP000494256">
    <property type="component" value="Unassembled WGS sequence"/>
</dbReference>
<dbReference type="SUPFAM" id="SSF53474">
    <property type="entry name" value="alpha/beta-Hydrolases"/>
    <property type="match status" value="1"/>
</dbReference>
<comment type="caution">
    <text evidence="4">The sequence shown here is derived from an EMBL/GenBank/DDBJ whole genome shotgun (WGS) entry which is preliminary data.</text>
</comment>
<dbReference type="InterPro" id="IPR002018">
    <property type="entry name" value="CarbesteraseB"/>
</dbReference>
<reference evidence="4 5" key="1">
    <citation type="submission" date="2020-04" db="EMBL/GenBank/DDBJ databases">
        <authorList>
            <person name="Wallbank WR R."/>
            <person name="Pardo Diaz C."/>
            <person name="Kozak K."/>
            <person name="Martin S."/>
            <person name="Jiggins C."/>
            <person name="Moest M."/>
            <person name="Warren A I."/>
            <person name="Byers J.R.P. K."/>
            <person name="Montejo-Kovacevich G."/>
            <person name="Yen C E."/>
        </authorList>
    </citation>
    <scope>NUCLEOTIDE SEQUENCE [LARGE SCALE GENOMIC DNA]</scope>
</reference>
<evidence type="ECO:0000313" key="4">
    <source>
        <dbReference type="EMBL" id="CAB3220798.1"/>
    </source>
</evidence>
<keyword evidence="2" id="KW-0732">Signal</keyword>
<gene>
    <name evidence="4" type="ORF">APLA_LOCUS478</name>
</gene>
<feature type="chain" id="PRO_5035888757" description="Carboxylesterase type B domain-containing protein" evidence="2">
    <location>
        <begin position="19"/>
        <end position="400"/>
    </location>
</feature>
<protein>
    <recommendedName>
        <fullName evidence="3">Carboxylesterase type B domain-containing protein</fullName>
    </recommendedName>
</protein>
<evidence type="ECO:0000256" key="2">
    <source>
        <dbReference type="SAM" id="SignalP"/>
    </source>
</evidence>
<dbReference type="InterPro" id="IPR029058">
    <property type="entry name" value="AB_hydrolase_fold"/>
</dbReference>
<organism evidence="4 5">
    <name type="scientific">Arctia plantaginis</name>
    <name type="common">Wood tiger moth</name>
    <name type="synonym">Phalaena plantaginis</name>
    <dbReference type="NCBI Taxonomy" id="874455"/>
    <lineage>
        <taxon>Eukaryota</taxon>
        <taxon>Metazoa</taxon>
        <taxon>Ecdysozoa</taxon>
        <taxon>Arthropoda</taxon>
        <taxon>Hexapoda</taxon>
        <taxon>Insecta</taxon>
        <taxon>Pterygota</taxon>
        <taxon>Neoptera</taxon>
        <taxon>Endopterygota</taxon>
        <taxon>Lepidoptera</taxon>
        <taxon>Glossata</taxon>
        <taxon>Ditrysia</taxon>
        <taxon>Noctuoidea</taxon>
        <taxon>Erebidae</taxon>
        <taxon>Arctiinae</taxon>
        <taxon>Arctia</taxon>
    </lineage>
</organism>
<sequence>MFLEKCALLVLLFHTAFGQSRVGPLVKTSVGVIKGLKAEDGDYLMFLGIPFAQVDADNPFGAAKPYPAFENTFEAYKPIRNAPIILAEYLGYSTKDMDKALKFLAKANSQLVMQSVKKLGLDDNFRPCIEKKFEGVESFITENWITANIPKIKNMQVLIGFNNDELHFAHTFEEDEFYKKRNTLKYYLPRGFDTSADDFKGMEEIVRHFYFGDEPMSTAVKRGVIDFESDFLMVHPTYRSISKYLDNEAGDIFFYLFSYVGERNYLKYFLNLTEATGAAHCDETGYIFDISYMKNDSINLNDQMKIDQTTTMIANFVKFGNPTPEVTELLPITWIPVTNKLETPCLNIDTELKLERRPFTQRVTFWDLFYKVNAHLQIVYPSAKVVLSDNDQPVNPKTEL</sequence>
<evidence type="ECO:0000313" key="5">
    <source>
        <dbReference type="Proteomes" id="UP000494256"/>
    </source>
</evidence>
<proteinExistence type="predicted"/>
<dbReference type="OrthoDB" id="7413582at2759"/>
<evidence type="ECO:0000256" key="1">
    <source>
        <dbReference type="ARBA" id="ARBA00023180"/>
    </source>
</evidence>
<feature type="domain" description="Carboxylesterase type B" evidence="3">
    <location>
        <begin position="86"/>
        <end position="366"/>
    </location>
</feature>
<evidence type="ECO:0000259" key="3">
    <source>
        <dbReference type="Pfam" id="PF00135"/>
    </source>
</evidence>
<keyword evidence="1" id="KW-0325">Glycoprotein</keyword>
<dbReference type="Pfam" id="PF00135">
    <property type="entry name" value="COesterase"/>
    <property type="match status" value="1"/>
</dbReference>
<dbReference type="InterPro" id="IPR050309">
    <property type="entry name" value="Type-B_Carboxylest/Lipase"/>
</dbReference>